<gene>
    <name evidence="3" type="ORF">GCM10008179_12970</name>
</gene>
<feature type="region of interest" description="Disordered" evidence="1">
    <location>
        <begin position="35"/>
        <end position="61"/>
    </location>
</feature>
<evidence type="ECO:0000313" key="4">
    <source>
        <dbReference type="Proteomes" id="UP001143372"/>
    </source>
</evidence>
<keyword evidence="2" id="KW-0812">Transmembrane</keyword>
<protein>
    <submittedName>
        <fullName evidence="3">Uncharacterized protein</fullName>
    </submittedName>
</protein>
<evidence type="ECO:0000256" key="2">
    <source>
        <dbReference type="SAM" id="Phobius"/>
    </source>
</evidence>
<keyword evidence="2" id="KW-0472">Membrane</keyword>
<reference evidence="3" key="1">
    <citation type="journal article" date="2014" name="Int. J. Syst. Evol. Microbiol.">
        <title>Complete genome sequence of Corynebacterium casei LMG S-19264T (=DSM 44701T), isolated from a smear-ripened cheese.</title>
        <authorList>
            <consortium name="US DOE Joint Genome Institute (JGI-PGF)"/>
            <person name="Walter F."/>
            <person name="Albersmeier A."/>
            <person name="Kalinowski J."/>
            <person name="Ruckert C."/>
        </authorList>
    </citation>
    <scope>NUCLEOTIDE SEQUENCE</scope>
    <source>
        <strain evidence="3">VKM B-2347</strain>
    </source>
</reference>
<dbReference type="AlphaFoldDB" id="A0A9W6MUR4"/>
<dbReference type="RefSeq" id="WP_271167913.1">
    <property type="nucleotide sequence ID" value="NZ_BSFI01000007.1"/>
</dbReference>
<reference evidence="3" key="2">
    <citation type="submission" date="2023-01" db="EMBL/GenBank/DDBJ databases">
        <authorList>
            <person name="Sun Q."/>
            <person name="Evtushenko L."/>
        </authorList>
    </citation>
    <scope>NUCLEOTIDE SEQUENCE</scope>
    <source>
        <strain evidence="3">VKM B-2347</strain>
    </source>
</reference>
<feature type="transmembrane region" description="Helical" evidence="2">
    <location>
        <begin position="6"/>
        <end position="29"/>
    </location>
</feature>
<keyword evidence="2" id="KW-1133">Transmembrane helix</keyword>
<keyword evidence="4" id="KW-1185">Reference proteome</keyword>
<sequence>MANGSGDVWLLMTVIGVIILGGALAYAMVRNRGMTRRQKEVSENATEDLYARENADPANRD</sequence>
<comment type="caution">
    <text evidence="3">The sequence shown here is derived from an EMBL/GenBank/DDBJ whole genome shotgun (WGS) entry which is preliminary data.</text>
</comment>
<name>A0A9W6MUR4_9HYPH</name>
<evidence type="ECO:0000256" key="1">
    <source>
        <dbReference type="SAM" id="MobiDB-lite"/>
    </source>
</evidence>
<organism evidence="3 4">
    <name type="scientific">Hansschlegelia plantiphila</name>
    <dbReference type="NCBI Taxonomy" id="374655"/>
    <lineage>
        <taxon>Bacteria</taxon>
        <taxon>Pseudomonadati</taxon>
        <taxon>Pseudomonadota</taxon>
        <taxon>Alphaproteobacteria</taxon>
        <taxon>Hyphomicrobiales</taxon>
        <taxon>Methylopilaceae</taxon>
        <taxon>Hansschlegelia</taxon>
    </lineage>
</organism>
<dbReference type="Proteomes" id="UP001143372">
    <property type="component" value="Unassembled WGS sequence"/>
</dbReference>
<dbReference type="EMBL" id="BSFI01000007">
    <property type="protein sequence ID" value="GLK67659.1"/>
    <property type="molecule type" value="Genomic_DNA"/>
</dbReference>
<proteinExistence type="predicted"/>
<evidence type="ECO:0000313" key="3">
    <source>
        <dbReference type="EMBL" id="GLK67659.1"/>
    </source>
</evidence>
<feature type="compositionally biased region" description="Basic and acidic residues" evidence="1">
    <location>
        <begin position="49"/>
        <end position="61"/>
    </location>
</feature>
<accession>A0A9W6MUR4</accession>